<proteinExistence type="predicted"/>
<gene>
    <name evidence="3" type="ORF">Scaly_2519600</name>
</gene>
<dbReference type="InterPro" id="IPR036047">
    <property type="entry name" value="F-box-like_dom_sf"/>
</dbReference>
<protein>
    <submittedName>
        <fullName evidence="3">F-box protein</fullName>
    </submittedName>
</protein>
<accession>A0AAW2LSG9</accession>
<dbReference type="InterPro" id="IPR055290">
    <property type="entry name" value="At3g26010-like"/>
</dbReference>
<sequence length="322" mass="36786">MVIAMNAEEKIRDINVVMEILVRLPPKSVFRFKSVSNTWKKIISTDPLFLCSYSRRRSSATSDRLLAFFQLTDKEYVRPGIPWSPYPPPMTILPVRVPDNPIATLELPKNLYYILNSSNGLILTSTLCHKFYVVNPFTFKWVSLPRLPELSVLTREESSTGIMCEDNLNELKANYIVVRAITPLENDIMSIQTYSSRTGKWAESMLVATGNFALQPQAATVANGVFHWIAYNWTIAVYDPNDHVKNHVQLIQMPNSISNEEDFHMPTITRTTADNVLWLCIYGTEQLHFFMLPKGEDCGPSYSRKTAISHEEWVPMHSISHV</sequence>
<dbReference type="PANTHER" id="PTHR35546">
    <property type="entry name" value="F-BOX PROTEIN INTERACTION DOMAIN PROTEIN-RELATED"/>
    <property type="match status" value="1"/>
</dbReference>
<dbReference type="AlphaFoldDB" id="A0AAW2LSG9"/>
<organism evidence="3">
    <name type="scientific">Sesamum calycinum</name>
    <dbReference type="NCBI Taxonomy" id="2727403"/>
    <lineage>
        <taxon>Eukaryota</taxon>
        <taxon>Viridiplantae</taxon>
        <taxon>Streptophyta</taxon>
        <taxon>Embryophyta</taxon>
        <taxon>Tracheophyta</taxon>
        <taxon>Spermatophyta</taxon>
        <taxon>Magnoliopsida</taxon>
        <taxon>eudicotyledons</taxon>
        <taxon>Gunneridae</taxon>
        <taxon>Pentapetalae</taxon>
        <taxon>asterids</taxon>
        <taxon>lamiids</taxon>
        <taxon>Lamiales</taxon>
        <taxon>Pedaliaceae</taxon>
        <taxon>Sesamum</taxon>
    </lineage>
</organism>
<dbReference type="PANTHER" id="PTHR35546:SF25">
    <property type="entry name" value="F-BOX DOMAIN-CONTAINING PROTEIN"/>
    <property type="match status" value="1"/>
</dbReference>
<dbReference type="SUPFAM" id="SSF81383">
    <property type="entry name" value="F-box domain"/>
    <property type="match status" value="1"/>
</dbReference>
<evidence type="ECO:0000313" key="3">
    <source>
        <dbReference type="EMBL" id="KAL0322232.1"/>
    </source>
</evidence>
<reference evidence="3" key="1">
    <citation type="submission" date="2020-06" db="EMBL/GenBank/DDBJ databases">
        <authorList>
            <person name="Li T."/>
            <person name="Hu X."/>
            <person name="Zhang T."/>
            <person name="Song X."/>
            <person name="Zhang H."/>
            <person name="Dai N."/>
            <person name="Sheng W."/>
            <person name="Hou X."/>
            <person name="Wei L."/>
        </authorList>
    </citation>
    <scope>NUCLEOTIDE SEQUENCE</scope>
    <source>
        <strain evidence="3">KEN8</strain>
        <tissue evidence="3">Leaf</tissue>
    </source>
</reference>
<dbReference type="InterPro" id="IPR056592">
    <property type="entry name" value="Beta-prop_At3g26010-like"/>
</dbReference>
<evidence type="ECO:0000259" key="2">
    <source>
        <dbReference type="Pfam" id="PF24750"/>
    </source>
</evidence>
<evidence type="ECO:0000259" key="1">
    <source>
        <dbReference type="Pfam" id="PF00646"/>
    </source>
</evidence>
<feature type="domain" description="F-box protein At3g26010-like beta-propeller" evidence="2">
    <location>
        <begin position="108"/>
        <end position="283"/>
    </location>
</feature>
<comment type="caution">
    <text evidence="3">The sequence shown here is derived from an EMBL/GenBank/DDBJ whole genome shotgun (WGS) entry which is preliminary data.</text>
</comment>
<dbReference type="Pfam" id="PF24750">
    <property type="entry name" value="b-prop_At3g26010-like"/>
    <property type="match status" value="1"/>
</dbReference>
<dbReference type="Pfam" id="PF00646">
    <property type="entry name" value="F-box"/>
    <property type="match status" value="1"/>
</dbReference>
<feature type="domain" description="F-box" evidence="1">
    <location>
        <begin position="15"/>
        <end position="49"/>
    </location>
</feature>
<dbReference type="EMBL" id="JACGWM010000016">
    <property type="protein sequence ID" value="KAL0322232.1"/>
    <property type="molecule type" value="Genomic_DNA"/>
</dbReference>
<reference evidence="3" key="2">
    <citation type="journal article" date="2024" name="Plant">
        <title>Genomic evolution and insights into agronomic trait innovations of Sesamum species.</title>
        <authorList>
            <person name="Miao H."/>
            <person name="Wang L."/>
            <person name="Qu L."/>
            <person name="Liu H."/>
            <person name="Sun Y."/>
            <person name="Le M."/>
            <person name="Wang Q."/>
            <person name="Wei S."/>
            <person name="Zheng Y."/>
            <person name="Lin W."/>
            <person name="Duan Y."/>
            <person name="Cao H."/>
            <person name="Xiong S."/>
            <person name="Wang X."/>
            <person name="Wei L."/>
            <person name="Li C."/>
            <person name="Ma Q."/>
            <person name="Ju M."/>
            <person name="Zhao R."/>
            <person name="Li G."/>
            <person name="Mu C."/>
            <person name="Tian Q."/>
            <person name="Mei H."/>
            <person name="Zhang T."/>
            <person name="Gao T."/>
            <person name="Zhang H."/>
        </authorList>
    </citation>
    <scope>NUCLEOTIDE SEQUENCE</scope>
    <source>
        <strain evidence="3">KEN8</strain>
    </source>
</reference>
<dbReference type="InterPro" id="IPR001810">
    <property type="entry name" value="F-box_dom"/>
</dbReference>
<name>A0AAW2LSG9_9LAMI</name>